<dbReference type="InterPro" id="IPR048413">
    <property type="entry name" value="Htt_C-HEAT_rpt"/>
</dbReference>
<keyword evidence="2" id="KW-1185">Reference proteome</keyword>
<accession>A0A183IRE2</accession>
<name>A0A183IRE2_9BILA</name>
<dbReference type="GO" id="GO:0005737">
    <property type="term" value="C:cytoplasm"/>
    <property type="evidence" value="ECO:0007669"/>
    <property type="project" value="TreeGrafter"/>
</dbReference>
<dbReference type="AlphaFoldDB" id="A0A183IRE2"/>
<sequence length="251" mass="29026">MQHWRKSFSSSLTKFTVDVASCLHFLLDLFEHWFVGSQNEISLMLLYCTTDSLLFLSDLFCEPSQYEWMREKFLFLFHDRGADDELMLPQLIYGLLKSLAVLGIVRIIVTRNCLMLDFIKNGTKNEKEVLSLSEFGIHHLFFPVRMATLKGLLYVLQAFTSDEGLTLAITLNEYILSNFMLTSKDFHTLFDISEFDSVIPQIIYSFIPSFLSAFFSPMDVMNKVIQQLLDVHVTQPIIYMNILIKVVMTPA</sequence>
<reference evidence="1 2" key="2">
    <citation type="submission" date="2018-11" db="EMBL/GenBank/DDBJ databases">
        <authorList>
            <consortium name="Pathogen Informatics"/>
        </authorList>
    </citation>
    <scope>NUCLEOTIDE SEQUENCE [LARGE SCALE GENOMIC DNA]</scope>
</reference>
<dbReference type="OrthoDB" id="44867at2759"/>
<dbReference type="Proteomes" id="UP000270296">
    <property type="component" value="Unassembled WGS sequence"/>
</dbReference>
<dbReference type="InterPro" id="IPR028426">
    <property type="entry name" value="Huntingtin_fam"/>
</dbReference>
<evidence type="ECO:0000313" key="3">
    <source>
        <dbReference type="WBParaSite" id="SBAD_0000642701-mRNA-1"/>
    </source>
</evidence>
<evidence type="ECO:0000313" key="1">
    <source>
        <dbReference type="EMBL" id="VDP09459.1"/>
    </source>
</evidence>
<organism evidence="3">
    <name type="scientific">Soboliphyme baturini</name>
    <dbReference type="NCBI Taxonomy" id="241478"/>
    <lineage>
        <taxon>Eukaryota</taxon>
        <taxon>Metazoa</taxon>
        <taxon>Ecdysozoa</taxon>
        <taxon>Nematoda</taxon>
        <taxon>Enoplea</taxon>
        <taxon>Dorylaimia</taxon>
        <taxon>Dioctophymatida</taxon>
        <taxon>Dioctophymatoidea</taxon>
        <taxon>Soboliphymatidae</taxon>
        <taxon>Soboliphyme</taxon>
    </lineage>
</organism>
<dbReference type="PANTHER" id="PTHR10170:SF10">
    <property type="entry name" value="HUNTINGTIN"/>
    <property type="match status" value="1"/>
</dbReference>
<dbReference type="PANTHER" id="PTHR10170">
    <property type="entry name" value="HUNTINGTON DISEASE PROTEIN"/>
    <property type="match status" value="1"/>
</dbReference>
<gene>
    <name evidence="1" type="ORF">SBAD_LOCUS6189</name>
</gene>
<protein>
    <submittedName>
        <fullName evidence="3">FPL domain-containing protein</fullName>
    </submittedName>
</protein>
<dbReference type="Pfam" id="PF20927">
    <property type="entry name" value="Htt_C-HEAT"/>
    <property type="match status" value="1"/>
</dbReference>
<reference evidence="3" key="1">
    <citation type="submission" date="2016-06" db="UniProtKB">
        <authorList>
            <consortium name="WormBaseParasite"/>
        </authorList>
    </citation>
    <scope>IDENTIFICATION</scope>
</reference>
<dbReference type="WBParaSite" id="SBAD_0000642701-mRNA-1">
    <property type="protein sequence ID" value="SBAD_0000642701-mRNA-1"/>
    <property type="gene ID" value="SBAD_0000642701"/>
</dbReference>
<evidence type="ECO:0000313" key="2">
    <source>
        <dbReference type="Proteomes" id="UP000270296"/>
    </source>
</evidence>
<proteinExistence type="predicted"/>
<dbReference type="EMBL" id="UZAM01009551">
    <property type="protein sequence ID" value="VDP09459.1"/>
    <property type="molecule type" value="Genomic_DNA"/>
</dbReference>